<dbReference type="InterPro" id="IPR003593">
    <property type="entry name" value="AAA+_ATPase"/>
</dbReference>
<gene>
    <name evidence="15" type="primary">LOC113504461</name>
</gene>
<evidence type="ECO:0000313" key="14">
    <source>
        <dbReference type="Proteomes" id="UP000322000"/>
    </source>
</evidence>
<organism evidence="14 15">
    <name type="scientific">Trichoplusia ni</name>
    <name type="common">Cabbage looper</name>
    <dbReference type="NCBI Taxonomy" id="7111"/>
    <lineage>
        <taxon>Eukaryota</taxon>
        <taxon>Metazoa</taxon>
        <taxon>Ecdysozoa</taxon>
        <taxon>Arthropoda</taxon>
        <taxon>Hexapoda</taxon>
        <taxon>Insecta</taxon>
        <taxon>Pterygota</taxon>
        <taxon>Neoptera</taxon>
        <taxon>Endopterygota</taxon>
        <taxon>Lepidoptera</taxon>
        <taxon>Glossata</taxon>
        <taxon>Ditrysia</taxon>
        <taxon>Noctuoidea</taxon>
        <taxon>Noctuidae</taxon>
        <taxon>Plusiinae</taxon>
        <taxon>Trichoplusia</taxon>
    </lineage>
</organism>
<dbReference type="PROSITE" id="PS00211">
    <property type="entry name" value="ABC_TRANSPORTER_1"/>
    <property type="match status" value="1"/>
</dbReference>
<evidence type="ECO:0000256" key="1">
    <source>
        <dbReference type="ARBA" id="ARBA00004651"/>
    </source>
</evidence>
<evidence type="ECO:0000256" key="5">
    <source>
        <dbReference type="ARBA" id="ARBA00022741"/>
    </source>
</evidence>
<dbReference type="FunFam" id="1.20.1560.10:FF:000006">
    <property type="entry name" value="ATP-binding cassette, sub-family C (CFTR/MRP), member 9"/>
    <property type="match status" value="1"/>
</dbReference>
<feature type="transmembrane region" description="Helical" evidence="11">
    <location>
        <begin position="24"/>
        <end position="43"/>
    </location>
</feature>
<evidence type="ECO:0000259" key="12">
    <source>
        <dbReference type="PROSITE" id="PS50893"/>
    </source>
</evidence>
<dbReference type="InterPro" id="IPR027417">
    <property type="entry name" value="P-loop_NTPase"/>
</dbReference>
<dbReference type="GO" id="GO:0005886">
    <property type="term" value="C:plasma membrane"/>
    <property type="evidence" value="ECO:0007669"/>
    <property type="project" value="UniProtKB-SubCell"/>
</dbReference>
<proteinExistence type="predicted"/>
<name>A0A7E5WQC4_TRINI</name>
<dbReference type="SUPFAM" id="SSF90123">
    <property type="entry name" value="ABC transporter transmembrane region"/>
    <property type="match status" value="2"/>
</dbReference>
<feature type="domain" description="ABC transmembrane type-1" evidence="13">
    <location>
        <begin position="272"/>
        <end position="587"/>
    </location>
</feature>
<keyword evidence="4 11" id="KW-0812">Transmembrane</keyword>
<evidence type="ECO:0000256" key="6">
    <source>
        <dbReference type="ARBA" id="ARBA00022840"/>
    </source>
</evidence>
<dbReference type="PANTHER" id="PTHR24223:SF461">
    <property type="entry name" value="ATP-BINDING CASSETTE SUB-FAMILY C MEMBER SUR"/>
    <property type="match status" value="1"/>
</dbReference>
<keyword evidence="9" id="KW-0325">Glycoprotein</keyword>
<dbReference type="InterPro" id="IPR011527">
    <property type="entry name" value="ABC1_TM_dom"/>
</dbReference>
<evidence type="ECO:0000256" key="10">
    <source>
        <dbReference type="SAM" id="MobiDB-lite"/>
    </source>
</evidence>
<feature type="domain" description="ABC transmembrane type-1" evidence="13">
    <location>
        <begin position="1113"/>
        <end position="1350"/>
    </location>
</feature>
<keyword evidence="5" id="KW-0547">Nucleotide-binding</keyword>
<evidence type="ECO:0000259" key="13">
    <source>
        <dbReference type="PROSITE" id="PS50929"/>
    </source>
</evidence>
<keyword evidence="2" id="KW-0813">Transport</keyword>
<feature type="transmembrane region" description="Helical" evidence="11">
    <location>
        <begin position="148"/>
        <end position="170"/>
    </location>
</feature>
<dbReference type="GO" id="GO:0005524">
    <property type="term" value="F:ATP binding"/>
    <property type="evidence" value="ECO:0007669"/>
    <property type="project" value="UniProtKB-KW"/>
</dbReference>
<evidence type="ECO:0000256" key="4">
    <source>
        <dbReference type="ARBA" id="ARBA00022692"/>
    </source>
</evidence>
<dbReference type="Pfam" id="PF00005">
    <property type="entry name" value="ABC_tran"/>
    <property type="match status" value="2"/>
</dbReference>
<evidence type="ECO:0000256" key="11">
    <source>
        <dbReference type="SAM" id="Phobius"/>
    </source>
</evidence>
<dbReference type="InterPro" id="IPR017871">
    <property type="entry name" value="ABC_transporter-like_CS"/>
</dbReference>
<feature type="transmembrane region" description="Helical" evidence="11">
    <location>
        <begin position="415"/>
        <end position="436"/>
    </location>
</feature>
<feature type="compositionally biased region" description="Polar residues" evidence="10">
    <location>
        <begin position="1056"/>
        <end position="1084"/>
    </location>
</feature>
<dbReference type="SUPFAM" id="SSF52540">
    <property type="entry name" value="P-loop containing nucleoside triphosphate hydrolases"/>
    <property type="match status" value="2"/>
</dbReference>
<dbReference type="GO" id="GO:0140359">
    <property type="term" value="F:ABC-type transporter activity"/>
    <property type="evidence" value="ECO:0007669"/>
    <property type="project" value="InterPro"/>
</dbReference>
<keyword evidence="3" id="KW-1003">Cell membrane</keyword>
<feature type="region of interest" description="Disordered" evidence="10">
    <location>
        <begin position="955"/>
        <end position="980"/>
    </location>
</feature>
<feature type="transmembrane region" description="Helical" evidence="11">
    <location>
        <begin position="115"/>
        <end position="136"/>
    </location>
</feature>
<dbReference type="RefSeq" id="XP_026742552.1">
    <property type="nucleotide sequence ID" value="XM_026886751.1"/>
</dbReference>
<sequence length="1666" mass="181609">MEAVCARGDAACEMRALAAALHSLNLYCASIAAALMCCCAPIHKHYRPPKRWRGQNIRGIASLVLAVAWCCDAAAAALRPAHTVRLVAALMAPWSWLAAAAFHVALWTRRSAAPILYLAIYWMLATISAASILWQHSIANASSTHIELYLQGVSFLMTLLIATVDCVCFYDEVTKRFRNDLKSSEAPNICYQHNDTHFYSKVTFFWLNPLLYKGYKSPLEPDFLGELPDDERSIKYYKKFVKIHQERSKVSKESSPNLLTCYIRAVWPNFYIAGILKLLGDLIGVVPPLGLAIIIQYIEGYGHDRNEYDQDSPVTLGEFFSSGYIMLVITTIALISQAFLSQNSTHLVTVEGTRLKTALQSLVYDKCMRLAPWTSTDSNDDEESRLLHDTEDSSSTRTGLITNLVSQDTYNIMSCVWIVHYIWAIPLKVAVILYLLYTKLGVSAIIGTVVSVLVITPLQFYIGKKLSDNSKEISKCTDHRISKMTEILHGMDVIKLYVWEDLFKEKILQLRELELKLLNKDSVYWSFLTFSTQISTILITVITFSVYYLVDNNTPLTATNVFAGLALFNQLTVPLLILPVTVMMVIQAMVSTNRIRDFLELPESNNVSEINYEDSKKQTRDDRNDETFIDRDEVDNNYIINKDDSDGAEGVDQFSDEEIHNGVPRMETAVAFKNAAFTWGKRSDMLLEVDDLDIPAGKLIMVVGATGSGKSSLLSAILGEMHRDRGEVYNKCSSMWYAGQPPWLVEGSVRNNIVMDSPWCQRKYGRVLRATGLRPDLQLLPEGDGTRLGSQGAPLSGGQRVRVCVARALYSGARLLALDEPLAALDAPLARHLVARALVPAARAGRTVVVATNRLELLHYADLVIAMEEGRVSGVGRGAACEGALARWARLAGEARAAAARAGAGPPGGAARERSRLMRALSRARFQRANSDETTVDINETAGAHLLSEVPTCAGGSWRRRTSPRPRPALSRQLSSPPLSMYNSKWRPDVRRAVSADESNAALQREASFLRRLLRPRAPRNINRWTPKTLRRLISTDSEGASEDNQNNDVVDDSTGDTTPYNSLTSNGGETNNTIVSDTYSNTSQKSEEAVSESAIWWEYARACRWWGGAYWAAAVAAQALALAADCWLTNITKQSSSTEQVEDNMWVGVSTYAAWCGGGALAAGAAQAACACAASKARRVLHERLLHATLRAPPHYLRSAPLGATLHRFSADILVIDKKLPTAISRWAQLALLCAAAMLVNAVIAPWSLLASIPALLLYLTLQSVYLCNARELQCAEARSAAGVVSLCAQTCTGGSTIRAGRLQPRLRAAFLRSLDNNHNTLLLLNSANRWLGLALDLVGAACVCVVLGACLSEGGGAVAGLGGAYALLLPAYLAHLAKCRSDLHLQLAALERVHDDTNVPQEDYRDDCPIPAGWQRNGKIEFENVSIQHEPTSTPILKNINLQISPGEKVAICGRSGSGKSTLLLTCAGATTISSGRVLIDGEDITRVPLRALRHRVVLVPQDPAMFSGTLRENLDPLAVHTDEEIWHSLRAVGLFDYVSAQPAGLECSVCSRSGCSGWSAGRAGRVAAARAALHARLAGALLLDEPAAALDASAERALLAALAAVAPHTTIITVAHRISSVRGYGRGVVLDNGCAVEQGAVSALLAQPTSRLARMLAAAQRVN</sequence>
<dbReference type="InterPro" id="IPR036640">
    <property type="entry name" value="ABC1_TM_sf"/>
</dbReference>
<feature type="domain" description="ABC transporter" evidence="12">
    <location>
        <begin position="1422"/>
        <end position="1660"/>
    </location>
</feature>
<evidence type="ECO:0000256" key="2">
    <source>
        <dbReference type="ARBA" id="ARBA00022448"/>
    </source>
</evidence>
<dbReference type="SMART" id="SM00382">
    <property type="entry name" value="AAA"/>
    <property type="match status" value="2"/>
</dbReference>
<keyword evidence="7 11" id="KW-1133">Transmembrane helix</keyword>
<dbReference type="Gene3D" id="1.20.1560.10">
    <property type="entry name" value="ABC transporter type 1, transmembrane domain"/>
    <property type="match status" value="2"/>
</dbReference>
<evidence type="ECO:0000256" key="8">
    <source>
        <dbReference type="ARBA" id="ARBA00023136"/>
    </source>
</evidence>
<feature type="transmembrane region" description="Helical" evidence="11">
    <location>
        <begin position="562"/>
        <end position="586"/>
    </location>
</feature>
<dbReference type="GO" id="GO:0016887">
    <property type="term" value="F:ATP hydrolysis activity"/>
    <property type="evidence" value="ECO:0007669"/>
    <property type="project" value="InterPro"/>
</dbReference>
<dbReference type="FunFam" id="3.40.50.300:FF:002145">
    <property type="entry name" value="ABC transporter (MsbA subfamily)"/>
    <property type="match status" value="1"/>
</dbReference>
<dbReference type="Gene3D" id="3.40.50.300">
    <property type="entry name" value="P-loop containing nucleotide triphosphate hydrolases"/>
    <property type="match status" value="2"/>
</dbReference>
<feature type="transmembrane region" description="Helical" evidence="11">
    <location>
        <begin position="319"/>
        <end position="340"/>
    </location>
</feature>
<feature type="transmembrane region" description="Helical" evidence="11">
    <location>
        <begin position="442"/>
        <end position="462"/>
    </location>
</feature>
<dbReference type="PROSITE" id="PS50929">
    <property type="entry name" value="ABC_TM1F"/>
    <property type="match status" value="2"/>
</dbReference>
<dbReference type="CDD" id="cd03250">
    <property type="entry name" value="ABCC_MRP_domain1"/>
    <property type="match status" value="1"/>
</dbReference>
<protein>
    <submittedName>
        <fullName evidence="15">ATP-binding cassette sub-family C member Sur</fullName>
    </submittedName>
</protein>
<evidence type="ECO:0000256" key="3">
    <source>
        <dbReference type="ARBA" id="ARBA00022475"/>
    </source>
</evidence>
<dbReference type="InterPro" id="IPR003439">
    <property type="entry name" value="ABC_transporter-like_ATP-bd"/>
</dbReference>
<dbReference type="InterPro" id="IPR050173">
    <property type="entry name" value="ABC_transporter_C-like"/>
</dbReference>
<feature type="region of interest" description="Disordered" evidence="10">
    <location>
        <begin position="1037"/>
        <end position="1084"/>
    </location>
</feature>
<feature type="transmembrane region" description="Helical" evidence="11">
    <location>
        <begin position="523"/>
        <end position="550"/>
    </location>
</feature>
<feature type="compositionally biased region" description="Polar residues" evidence="10">
    <location>
        <begin position="1037"/>
        <end position="1049"/>
    </location>
</feature>
<dbReference type="PANTHER" id="PTHR24223">
    <property type="entry name" value="ATP-BINDING CASSETTE SUB-FAMILY C"/>
    <property type="match status" value="1"/>
</dbReference>
<dbReference type="InParanoid" id="A0A7E5WQC4"/>
<dbReference type="PROSITE" id="PS50893">
    <property type="entry name" value="ABC_TRANSPORTER_2"/>
    <property type="match status" value="2"/>
</dbReference>
<dbReference type="KEGG" id="tnl:113504461"/>
<keyword evidence="14" id="KW-1185">Reference proteome</keyword>
<reference evidence="15" key="1">
    <citation type="submission" date="2025-08" db="UniProtKB">
        <authorList>
            <consortium name="RefSeq"/>
        </authorList>
    </citation>
    <scope>IDENTIFICATION</scope>
</reference>
<keyword evidence="8 11" id="KW-0472">Membrane</keyword>
<evidence type="ECO:0000256" key="7">
    <source>
        <dbReference type="ARBA" id="ARBA00022989"/>
    </source>
</evidence>
<feature type="transmembrane region" description="Helical" evidence="11">
    <location>
        <begin position="55"/>
        <end position="78"/>
    </location>
</feature>
<dbReference type="CDD" id="cd18591">
    <property type="entry name" value="ABC_6TM_SUR1_D1_like"/>
    <property type="match status" value="1"/>
</dbReference>
<feature type="transmembrane region" description="Helical" evidence="11">
    <location>
        <begin position="84"/>
        <end position="108"/>
    </location>
</feature>
<dbReference type="CTD" id="34350"/>
<dbReference type="Proteomes" id="UP000322000">
    <property type="component" value="Chromosome 22"/>
</dbReference>
<accession>A0A7E5WQC4</accession>
<dbReference type="GeneID" id="113504461"/>
<comment type="subcellular location">
    <subcellularLocation>
        <location evidence="1">Cell membrane</location>
        <topology evidence="1">Multi-pass membrane protein</topology>
    </subcellularLocation>
</comment>
<feature type="domain" description="ABC transporter" evidence="12">
    <location>
        <begin position="670"/>
        <end position="894"/>
    </location>
</feature>
<evidence type="ECO:0000256" key="9">
    <source>
        <dbReference type="ARBA" id="ARBA00023180"/>
    </source>
</evidence>
<dbReference type="OrthoDB" id="6500128at2759"/>
<evidence type="ECO:0000313" key="15">
    <source>
        <dbReference type="RefSeq" id="XP_026742552.1"/>
    </source>
</evidence>
<keyword evidence="6 15" id="KW-0067">ATP-binding</keyword>
<dbReference type="Pfam" id="PF00664">
    <property type="entry name" value="ABC_membrane"/>
    <property type="match status" value="2"/>
</dbReference>